<dbReference type="EMBL" id="JACHBI010000001">
    <property type="protein sequence ID" value="MBB5571485.1"/>
    <property type="molecule type" value="Genomic_DNA"/>
</dbReference>
<proteinExistence type="predicted"/>
<dbReference type="AlphaFoldDB" id="A0A7W8XLJ4"/>
<keyword evidence="2" id="KW-1133">Transmembrane helix</keyword>
<accession>A0A7W8XLJ4</accession>
<sequence length="646" mass="68401">MFESKARIRFLSNDADAFEASRGAERHAYFDRGVDGYLVAANVQPADRQAASDAELLALIQKMLDGDPYPVSGRKRPAVTEVAEAPPLPDRIRGILRDHSVARETIMDRQPELIAEQSLPSSRAEEIEIDLLPLVAPPAVQATAPPPHRRWVFGFGSIAFVTIAALAGAFLPTVVAAPPRYVSHTVLQMKGQGAARQALLDVTAKRATAPSLLSDVVARLKLDRDPEFTGDRAGAFGVAVELLSGNGNASDAPSRAQAAFRKDIAVTIDASSGTLHLAVTTSDPARSAEIANRLADATIYDATVAQGAGLVGNGSSPADKSLKNLDQAKGALADFKAQYGDDRIVAALDLQQQRQQLDGEIKAAEAAVQGARARVSAAKSATPASVMSGALPGGLSSAALDDLRSRYSAAKVVLSQLSTQLGPRHPRLLAQQATIDGLVADIRNQLQRLIASSDAALQAALENRTALSARMTALSQKSIDVDIARLSQLQSDVAAAQSHYDADLQNADTAPPQAEIPIAVITPAIAAKTPLDDNLAGRQAAGFIMGLGAALCLVFLRKWMGGGVFAEDQAAPHIMTPEPVFSAVVEPAPLPPRPMLDLPRPHFDATIPVANDRPMVSEELTQIQRELALLRTKVQTYASRRQTMRG</sequence>
<reference evidence="3 4" key="1">
    <citation type="submission" date="2020-08" db="EMBL/GenBank/DDBJ databases">
        <title>Genomic Encyclopedia of Type Strains, Phase IV (KMG-V): Genome sequencing to study the core and pangenomes of soil and plant-associated prokaryotes.</title>
        <authorList>
            <person name="Whitman W."/>
        </authorList>
    </citation>
    <scope>NUCLEOTIDE SEQUENCE [LARGE SCALE GENOMIC DNA]</scope>
    <source>
        <strain evidence="3 4">SEMIA 4064</strain>
    </source>
</reference>
<comment type="caution">
    <text evidence="3">The sequence shown here is derived from an EMBL/GenBank/DDBJ whole genome shotgun (WGS) entry which is preliminary data.</text>
</comment>
<evidence type="ECO:0000256" key="1">
    <source>
        <dbReference type="SAM" id="Coils"/>
    </source>
</evidence>
<organism evidence="3 4">
    <name type="scientific">Rhizobium paranaense</name>
    <dbReference type="NCBI Taxonomy" id="1650438"/>
    <lineage>
        <taxon>Bacteria</taxon>
        <taxon>Pseudomonadati</taxon>
        <taxon>Pseudomonadota</taxon>
        <taxon>Alphaproteobacteria</taxon>
        <taxon>Hyphomicrobiales</taxon>
        <taxon>Rhizobiaceae</taxon>
        <taxon>Rhizobium/Agrobacterium group</taxon>
        <taxon>Rhizobium</taxon>
    </lineage>
</organism>
<keyword evidence="1" id="KW-0175">Coiled coil</keyword>
<feature type="transmembrane region" description="Helical" evidence="2">
    <location>
        <begin position="151"/>
        <end position="171"/>
    </location>
</feature>
<feature type="coiled-coil region" evidence="1">
    <location>
        <begin position="347"/>
        <end position="381"/>
    </location>
</feature>
<evidence type="ECO:0000313" key="4">
    <source>
        <dbReference type="Proteomes" id="UP000549882"/>
    </source>
</evidence>
<dbReference type="InterPro" id="IPR050445">
    <property type="entry name" value="Bact_polysacc_biosynth/exp"/>
</dbReference>
<evidence type="ECO:0000256" key="2">
    <source>
        <dbReference type="SAM" id="Phobius"/>
    </source>
</evidence>
<dbReference type="GO" id="GO:0005886">
    <property type="term" value="C:plasma membrane"/>
    <property type="evidence" value="ECO:0007669"/>
    <property type="project" value="TreeGrafter"/>
</dbReference>
<keyword evidence="4" id="KW-1185">Reference proteome</keyword>
<dbReference type="PANTHER" id="PTHR32309:SF13">
    <property type="entry name" value="FERRIC ENTEROBACTIN TRANSPORT PROTEIN FEPE"/>
    <property type="match status" value="1"/>
</dbReference>
<dbReference type="PANTHER" id="PTHR32309">
    <property type="entry name" value="TYROSINE-PROTEIN KINASE"/>
    <property type="match status" value="1"/>
</dbReference>
<gene>
    <name evidence="3" type="ORF">GGD50_000061</name>
</gene>
<keyword evidence="2" id="KW-0812">Transmembrane</keyword>
<evidence type="ECO:0000313" key="3">
    <source>
        <dbReference type="EMBL" id="MBB5571485.1"/>
    </source>
</evidence>
<dbReference type="GO" id="GO:0004713">
    <property type="term" value="F:protein tyrosine kinase activity"/>
    <property type="evidence" value="ECO:0007669"/>
    <property type="project" value="TreeGrafter"/>
</dbReference>
<protein>
    <submittedName>
        <fullName evidence="3">Uncharacterized protein involved in exopolysaccharide biosynthesis</fullName>
    </submittedName>
</protein>
<dbReference type="Proteomes" id="UP000549882">
    <property type="component" value="Unassembled WGS sequence"/>
</dbReference>
<dbReference type="RefSeq" id="WP_107107018.1">
    <property type="nucleotide sequence ID" value="NZ_JACHBI010000001.1"/>
</dbReference>
<keyword evidence="2" id="KW-0472">Membrane</keyword>
<name>A0A7W8XLJ4_9HYPH</name>